<dbReference type="InterPro" id="IPR001650">
    <property type="entry name" value="Helicase_C-like"/>
</dbReference>
<dbReference type="Pfam" id="PF00271">
    <property type="entry name" value="Helicase_C"/>
    <property type="match status" value="1"/>
</dbReference>
<feature type="domain" description="DEAD-box RNA helicase Q" evidence="9">
    <location>
        <begin position="24"/>
        <end position="52"/>
    </location>
</feature>
<organism evidence="10 11">
    <name type="scientific">Polistes dominula</name>
    <name type="common">European paper wasp</name>
    <name type="synonym">Vespa dominula</name>
    <dbReference type="NCBI Taxonomy" id="743375"/>
    <lineage>
        <taxon>Eukaryota</taxon>
        <taxon>Metazoa</taxon>
        <taxon>Ecdysozoa</taxon>
        <taxon>Arthropoda</taxon>
        <taxon>Hexapoda</taxon>
        <taxon>Insecta</taxon>
        <taxon>Pterygota</taxon>
        <taxon>Neoptera</taxon>
        <taxon>Endopterygota</taxon>
        <taxon>Hymenoptera</taxon>
        <taxon>Apocrita</taxon>
        <taxon>Aculeata</taxon>
        <taxon>Vespoidea</taxon>
        <taxon>Vespidae</taxon>
        <taxon>Polistinae</taxon>
        <taxon>Polistini</taxon>
        <taxon>Polistes</taxon>
    </lineage>
</organism>
<dbReference type="CDD" id="cd17943">
    <property type="entry name" value="DEADc_DDX20"/>
    <property type="match status" value="1"/>
</dbReference>
<feature type="domain" description="Helicase C-terminal" evidence="8">
    <location>
        <begin position="260"/>
        <end position="405"/>
    </location>
</feature>
<dbReference type="Proteomes" id="UP000694924">
    <property type="component" value="Unplaced"/>
</dbReference>
<feature type="short sequence motif" description="Q motif" evidence="6">
    <location>
        <begin position="24"/>
        <end position="52"/>
    </location>
</feature>
<reference evidence="11" key="1">
    <citation type="submission" date="2025-08" db="UniProtKB">
        <authorList>
            <consortium name="RefSeq"/>
        </authorList>
    </citation>
    <scope>IDENTIFICATION</scope>
    <source>
        <tissue evidence="11">Whole body</tissue>
    </source>
</reference>
<evidence type="ECO:0000259" key="7">
    <source>
        <dbReference type="PROSITE" id="PS51192"/>
    </source>
</evidence>
<dbReference type="InterPro" id="IPR014001">
    <property type="entry name" value="Helicase_ATP-bd"/>
</dbReference>
<dbReference type="SMART" id="SM00490">
    <property type="entry name" value="HELICc"/>
    <property type="match status" value="1"/>
</dbReference>
<protein>
    <recommendedName>
        <fullName evidence="1">RNA helicase</fullName>
        <ecNumber evidence="1">3.6.4.13</ecNumber>
    </recommendedName>
</protein>
<evidence type="ECO:0000259" key="9">
    <source>
        <dbReference type="PROSITE" id="PS51195"/>
    </source>
</evidence>
<evidence type="ECO:0000256" key="4">
    <source>
        <dbReference type="ARBA" id="ARBA00022806"/>
    </source>
</evidence>
<keyword evidence="4 11" id="KW-0347">Helicase</keyword>
<evidence type="ECO:0000313" key="10">
    <source>
        <dbReference type="Proteomes" id="UP000694924"/>
    </source>
</evidence>
<dbReference type="GeneID" id="107072760"/>
<feature type="domain" description="Helicase ATP-binding" evidence="7">
    <location>
        <begin position="55"/>
        <end position="225"/>
    </location>
</feature>
<evidence type="ECO:0000256" key="2">
    <source>
        <dbReference type="ARBA" id="ARBA00022741"/>
    </source>
</evidence>
<evidence type="ECO:0000256" key="1">
    <source>
        <dbReference type="ARBA" id="ARBA00012552"/>
    </source>
</evidence>
<dbReference type="SMART" id="SM00487">
    <property type="entry name" value="DEXDc"/>
    <property type="match status" value="1"/>
</dbReference>
<dbReference type="PROSITE" id="PS51194">
    <property type="entry name" value="HELICASE_CTER"/>
    <property type="match status" value="1"/>
</dbReference>
<keyword evidence="10" id="KW-1185">Reference proteome</keyword>
<dbReference type="InterPro" id="IPR027417">
    <property type="entry name" value="P-loop_NTPase"/>
</dbReference>
<evidence type="ECO:0000256" key="3">
    <source>
        <dbReference type="ARBA" id="ARBA00022801"/>
    </source>
</evidence>
<keyword evidence="5" id="KW-0067">ATP-binding</keyword>
<proteinExistence type="predicted"/>
<gene>
    <name evidence="11" type="primary">LOC107072760</name>
</gene>
<sequence length="1186" mass="136112">MLHAIAHDVTKKSRTKDVKILEDVTFSQMGLSPNILNGLSNCGFQSPSPIQLKAIPLGRCGFDLIMKAKSGTGKTLVFSTVALEMVNVEIPFIQVLILAPTREIAIQISEVLSSIGSELQALKVESFIGGMILDGDKQKLRECHIAVGAPGRVKHLIEKGLLKTDYVRLFVLDEADKLMENSFQRDINYIFSKLPSSKQVIASSATYLGDLESFLQMYMSSPLLTSPDNDGLILFGLKQFVSVVSSHPNAMKQVQIKVKELVKIFNNIPFKQCLVFSNYQSRAQSVCNNINSLGFTATYIGGNQDMIKRQQAIKKLKTFMCRIMITTDLTARGIDVENVNLVVNLDIPGDAATYLHRIGRSGRYGSHGVSITIISDNELQSLKNILRNIGGNNFSIAKLPVKYPYDIWNCDYALFDKISAHDTDEEKIDNSILDSDNGLMFTRNEKSQSNKVFLQNRSNGSNNMKLSFNESNMSNEVVINSSVSENNKSIEHISTPKSEDNTLTDSVLVQQIKEKNEHEYSLKDKIENELLYIDTSCIKTSPKNVYKFKLINNVNNLSELQKLNEDFEFKVDLSNVEQDELLNNGNNKIMEYLKFTLNKKYITSMNTNISDNNLFENEKKQVYFTEKKNTLCTKLLLPENTEDINVPFIKELLNYLQIHAKGLQKQNKLDIVHNGGDDNDPILNIASEWNKELIFEIYLLDKIMEKMSESVYTITEKKYCSVLKTFFQVQRKAFLCIYPELRTDKEIDDTYLYSLNINLDLLGMYKEIEDFKSRYRKSGQKFEAYFPYPIKEHTFMPNLMISDQEIDNYRNALEYIQKEPDITVRIMEWVKHVTVFDRCEYNNFITKVKEQNKISFDELFVLIRQENTNQRKGVKLNEDSSYPAIHENSCIQLINHNHTNDSILNPIHEKRETIKKLDEQINAMSLFNNLNINSSIVVHSITSDKKCSTNQQATNESNETDFLDRSSLNVCNAPTPIVYKKTKCNYRQKKYSAKKSTNSGKNLNFTQTAFVPLVEPCSGQVDVETNSSHKKMVHTFENSISKTFVNIKQNSNINIETTVPINHRKQCDVDTNSDEVYSYCNVNKSNSYGYKHNIDPYIQSYYFNNYYVDNNFSYNLIYDGYQKQIFPSTNYHKSRINQNALNNSANSNYKKEIHIEEFFKSIRSKTNNLHLQIYQSQMLGKYTEDE</sequence>
<dbReference type="InterPro" id="IPR014014">
    <property type="entry name" value="RNA_helicase_DEAD_Q_motif"/>
</dbReference>
<dbReference type="EC" id="3.6.4.13" evidence="1"/>
<accession>A0ABM1J7I5</accession>
<dbReference type="PROSITE" id="PS51192">
    <property type="entry name" value="HELICASE_ATP_BIND_1"/>
    <property type="match status" value="1"/>
</dbReference>
<dbReference type="Pfam" id="PF00270">
    <property type="entry name" value="DEAD"/>
    <property type="match status" value="1"/>
</dbReference>
<evidence type="ECO:0000259" key="8">
    <source>
        <dbReference type="PROSITE" id="PS51194"/>
    </source>
</evidence>
<dbReference type="PROSITE" id="PS00039">
    <property type="entry name" value="DEAD_ATP_HELICASE"/>
    <property type="match status" value="1"/>
</dbReference>
<name>A0ABM1J7I5_POLDO</name>
<dbReference type="CDD" id="cd18787">
    <property type="entry name" value="SF2_C_DEAD"/>
    <property type="match status" value="1"/>
</dbReference>
<dbReference type="PROSITE" id="PS51195">
    <property type="entry name" value="Q_MOTIF"/>
    <property type="match status" value="1"/>
</dbReference>
<dbReference type="SUPFAM" id="SSF52540">
    <property type="entry name" value="P-loop containing nucleoside triphosphate hydrolases"/>
    <property type="match status" value="1"/>
</dbReference>
<dbReference type="InterPro" id="IPR011545">
    <property type="entry name" value="DEAD/DEAH_box_helicase_dom"/>
</dbReference>
<dbReference type="PANTHER" id="PTHR47958">
    <property type="entry name" value="ATP-DEPENDENT RNA HELICASE DBP3"/>
    <property type="match status" value="1"/>
</dbReference>
<evidence type="ECO:0000256" key="6">
    <source>
        <dbReference type="PROSITE-ProRule" id="PRU00552"/>
    </source>
</evidence>
<dbReference type="Gene3D" id="3.40.50.300">
    <property type="entry name" value="P-loop containing nucleotide triphosphate hydrolases"/>
    <property type="match status" value="2"/>
</dbReference>
<dbReference type="InterPro" id="IPR000629">
    <property type="entry name" value="RNA-helicase_DEAD-box_CS"/>
</dbReference>
<evidence type="ECO:0000256" key="5">
    <source>
        <dbReference type="ARBA" id="ARBA00022840"/>
    </source>
</evidence>
<dbReference type="GO" id="GO:0004386">
    <property type="term" value="F:helicase activity"/>
    <property type="evidence" value="ECO:0007669"/>
    <property type="project" value="UniProtKB-KW"/>
</dbReference>
<evidence type="ECO:0000313" key="11">
    <source>
        <dbReference type="RefSeq" id="XP_015188423.1"/>
    </source>
</evidence>
<keyword evidence="3" id="KW-0378">Hydrolase</keyword>
<keyword evidence="2" id="KW-0547">Nucleotide-binding</keyword>
<dbReference type="RefSeq" id="XP_015188423.1">
    <property type="nucleotide sequence ID" value="XM_015332937.1"/>
</dbReference>